<dbReference type="OrthoDB" id="9788916at2"/>
<dbReference type="STRING" id="29529.SAMN04488122_1399"/>
<dbReference type="RefSeq" id="WP_089892313.1">
    <property type="nucleotide sequence ID" value="NZ_FOJG01000001.1"/>
</dbReference>
<evidence type="ECO:0000313" key="3">
    <source>
        <dbReference type="Proteomes" id="UP000199310"/>
    </source>
</evidence>
<accession>A0A1I0QEB5</accession>
<dbReference type="InterPro" id="IPR016181">
    <property type="entry name" value="Acyl_CoA_acyltransferase"/>
</dbReference>
<proteinExistence type="predicted"/>
<protein>
    <submittedName>
        <fullName evidence="2">Protein N-acetyltransferase, RimJ/RimL family</fullName>
    </submittedName>
</protein>
<dbReference type="EMBL" id="FOJG01000001">
    <property type="protein sequence ID" value="SEW25159.1"/>
    <property type="molecule type" value="Genomic_DNA"/>
</dbReference>
<sequence>MKIFTSTPQLILRELIPADAAGMFELDSDEAVHLYLGNNPVKTIAESSAVIEMIRQQYKDNGIGRWAVIEKETNHFVGWAGLKLIKEPVNGHVNYYDVGYRFIKRYWGKGYATECAIASLAYGFNELKADQLFAMTDAGNAASRRVLEKVGFMQNGTFYEDGILHNWFEISKDKWLLSHS</sequence>
<dbReference type="Pfam" id="PF13302">
    <property type="entry name" value="Acetyltransf_3"/>
    <property type="match status" value="1"/>
</dbReference>
<dbReference type="AlphaFoldDB" id="A0A1I0QEB5"/>
<dbReference type="PANTHER" id="PTHR43792:SF16">
    <property type="entry name" value="N-ACETYLTRANSFERASE DOMAIN-CONTAINING PROTEIN"/>
    <property type="match status" value="1"/>
</dbReference>
<dbReference type="SUPFAM" id="SSF55729">
    <property type="entry name" value="Acyl-CoA N-acyltransferases (Nat)"/>
    <property type="match status" value="1"/>
</dbReference>
<gene>
    <name evidence="2" type="ORF">SAMN04488122_1399</name>
</gene>
<keyword evidence="2" id="KW-0808">Transferase</keyword>
<dbReference type="Gene3D" id="3.40.630.30">
    <property type="match status" value="1"/>
</dbReference>
<dbReference type="InterPro" id="IPR000182">
    <property type="entry name" value="GNAT_dom"/>
</dbReference>
<dbReference type="PANTHER" id="PTHR43792">
    <property type="entry name" value="GNAT FAMILY, PUTATIVE (AFU_ORTHOLOGUE AFUA_3G00765)-RELATED-RELATED"/>
    <property type="match status" value="1"/>
</dbReference>
<dbReference type="Proteomes" id="UP000199310">
    <property type="component" value="Unassembled WGS sequence"/>
</dbReference>
<evidence type="ECO:0000313" key="2">
    <source>
        <dbReference type="EMBL" id="SEW25159.1"/>
    </source>
</evidence>
<name>A0A1I0QEB5_9BACT</name>
<dbReference type="PROSITE" id="PS51186">
    <property type="entry name" value="GNAT"/>
    <property type="match status" value="1"/>
</dbReference>
<keyword evidence="3" id="KW-1185">Reference proteome</keyword>
<reference evidence="3" key="1">
    <citation type="submission" date="2016-10" db="EMBL/GenBank/DDBJ databases">
        <authorList>
            <person name="Varghese N."/>
            <person name="Submissions S."/>
        </authorList>
    </citation>
    <scope>NUCLEOTIDE SEQUENCE [LARGE SCALE GENOMIC DNA]</scope>
    <source>
        <strain evidence="3">DSM 3695</strain>
    </source>
</reference>
<feature type="domain" description="N-acetyltransferase" evidence="1">
    <location>
        <begin position="10"/>
        <end position="177"/>
    </location>
</feature>
<evidence type="ECO:0000259" key="1">
    <source>
        <dbReference type="PROSITE" id="PS51186"/>
    </source>
</evidence>
<dbReference type="InterPro" id="IPR051531">
    <property type="entry name" value="N-acetyltransferase"/>
</dbReference>
<dbReference type="GO" id="GO:0016747">
    <property type="term" value="F:acyltransferase activity, transferring groups other than amino-acyl groups"/>
    <property type="evidence" value="ECO:0007669"/>
    <property type="project" value="InterPro"/>
</dbReference>
<organism evidence="2 3">
    <name type="scientific">Chitinophaga arvensicola</name>
    <dbReference type="NCBI Taxonomy" id="29529"/>
    <lineage>
        <taxon>Bacteria</taxon>
        <taxon>Pseudomonadati</taxon>
        <taxon>Bacteroidota</taxon>
        <taxon>Chitinophagia</taxon>
        <taxon>Chitinophagales</taxon>
        <taxon>Chitinophagaceae</taxon>
        <taxon>Chitinophaga</taxon>
    </lineage>
</organism>